<keyword evidence="1" id="KW-1133">Transmembrane helix</keyword>
<dbReference type="EMBL" id="JADKGY010000035">
    <property type="protein sequence ID" value="MBK9985268.1"/>
    <property type="molecule type" value="Genomic_DNA"/>
</dbReference>
<keyword evidence="1" id="KW-0472">Membrane</keyword>
<reference evidence="2 3" key="1">
    <citation type="submission" date="2020-10" db="EMBL/GenBank/DDBJ databases">
        <title>Connecting structure to function with the recovery of over 1000 high-quality activated sludge metagenome-assembled genomes encoding full-length rRNA genes using long-read sequencing.</title>
        <authorList>
            <person name="Singleton C.M."/>
            <person name="Petriglieri F."/>
            <person name="Kristensen J.M."/>
            <person name="Kirkegaard R.H."/>
            <person name="Michaelsen T.Y."/>
            <person name="Andersen M.H."/>
            <person name="Karst S.M."/>
            <person name="Dueholm M.S."/>
            <person name="Nielsen P.H."/>
            <person name="Albertsen M."/>
        </authorList>
    </citation>
    <scope>NUCLEOTIDE SEQUENCE [LARGE SCALE GENOMIC DNA]</scope>
    <source>
        <strain evidence="2">Ribe_18-Q3-R11-54_MAXAC.273</strain>
    </source>
</reference>
<proteinExistence type="predicted"/>
<dbReference type="InterPro" id="IPR046052">
    <property type="entry name" value="DUF6010"/>
</dbReference>
<feature type="transmembrane region" description="Helical" evidence="1">
    <location>
        <begin position="28"/>
        <end position="46"/>
    </location>
</feature>
<comment type="caution">
    <text evidence="2">The sequence shown here is derived from an EMBL/GenBank/DDBJ whole genome shotgun (WGS) entry which is preliminary data.</text>
</comment>
<protein>
    <submittedName>
        <fullName evidence="2">Uncharacterized protein</fullName>
    </submittedName>
</protein>
<keyword evidence="1" id="KW-0812">Transmembrane</keyword>
<name>A0A9D7T0D4_9BACT</name>
<gene>
    <name evidence="2" type="ORF">IPP15_23495</name>
</gene>
<feature type="transmembrane region" description="Helical" evidence="1">
    <location>
        <begin position="75"/>
        <end position="94"/>
    </location>
</feature>
<feature type="transmembrane region" description="Helical" evidence="1">
    <location>
        <begin position="6"/>
        <end position="21"/>
    </location>
</feature>
<dbReference type="Pfam" id="PF19473">
    <property type="entry name" value="DUF6010"/>
    <property type="match status" value="1"/>
</dbReference>
<evidence type="ECO:0000313" key="3">
    <source>
        <dbReference type="Proteomes" id="UP000808337"/>
    </source>
</evidence>
<sequence length="137" mass="15541">MNAALIGIASGLIVIVGIALFKQLDKKIIYGLVLTAIGFLYVGYTWTDITAISINVVQAIFFLFLAYFGIKKNMYFIVAGYFLHGLWDLAYHLFADPGLIPPHYDMFCLSIDFTMGIYLWIIQYRSHFAVIDSPVQR</sequence>
<organism evidence="2 3">
    <name type="scientific">Candidatus Opimibacter skivensis</name>
    <dbReference type="NCBI Taxonomy" id="2982028"/>
    <lineage>
        <taxon>Bacteria</taxon>
        <taxon>Pseudomonadati</taxon>
        <taxon>Bacteroidota</taxon>
        <taxon>Saprospiria</taxon>
        <taxon>Saprospirales</taxon>
        <taxon>Saprospiraceae</taxon>
        <taxon>Candidatus Opimibacter</taxon>
    </lineage>
</organism>
<feature type="transmembrane region" description="Helical" evidence="1">
    <location>
        <begin position="52"/>
        <end position="70"/>
    </location>
</feature>
<accession>A0A9D7T0D4</accession>
<feature type="transmembrane region" description="Helical" evidence="1">
    <location>
        <begin position="100"/>
        <end position="121"/>
    </location>
</feature>
<evidence type="ECO:0000313" key="2">
    <source>
        <dbReference type="EMBL" id="MBK9985268.1"/>
    </source>
</evidence>
<dbReference type="Proteomes" id="UP000808337">
    <property type="component" value="Unassembled WGS sequence"/>
</dbReference>
<evidence type="ECO:0000256" key="1">
    <source>
        <dbReference type="SAM" id="Phobius"/>
    </source>
</evidence>
<dbReference type="AlphaFoldDB" id="A0A9D7T0D4"/>